<reference evidence="2 3" key="1">
    <citation type="submission" date="2019-02" db="EMBL/GenBank/DDBJ databases">
        <title>Deep-cultivation of Planctomycetes and their phenomic and genomic characterization uncovers novel biology.</title>
        <authorList>
            <person name="Wiegand S."/>
            <person name="Jogler M."/>
            <person name="Boedeker C."/>
            <person name="Pinto D."/>
            <person name="Vollmers J."/>
            <person name="Rivas-Marin E."/>
            <person name="Kohn T."/>
            <person name="Peeters S.H."/>
            <person name="Heuer A."/>
            <person name="Rast P."/>
            <person name="Oberbeckmann S."/>
            <person name="Bunk B."/>
            <person name="Jeske O."/>
            <person name="Meyerdierks A."/>
            <person name="Storesund J.E."/>
            <person name="Kallscheuer N."/>
            <person name="Luecker S."/>
            <person name="Lage O.M."/>
            <person name="Pohl T."/>
            <person name="Merkel B.J."/>
            <person name="Hornburger P."/>
            <person name="Mueller R.-W."/>
            <person name="Bruemmer F."/>
            <person name="Labrenz M."/>
            <person name="Spormann A.M."/>
            <person name="Op den Camp H."/>
            <person name="Overmann J."/>
            <person name="Amann R."/>
            <person name="Jetten M.S.M."/>
            <person name="Mascher T."/>
            <person name="Medema M.H."/>
            <person name="Devos D.P."/>
            <person name="Kaster A.-K."/>
            <person name="Ovreas L."/>
            <person name="Rohde M."/>
            <person name="Galperin M.Y."/>
            <person name="Jogler C."/>
        </authorList>
    </citation>
    <scope>NUCLEOTIDE SEQUENCE [LARGE SCALE GENOMIC DNA]</scope>
    <source>
        <strain evidence="2 3">Pla133</strain>
    </source>
</reference>
<protein>
    <submittedName>
        <fullName evidence="2">Uncharacterized protein</fullName>
    </submittedName>
</protein>
<name>A0A518BSL9_9BACT</name>
<keyword evidence="3" id="KW-1185">Reference proteome</keyword>
<dbReference type="RefSeq" id="WP_145070367.1">
    <property type="nucleotide sequence ID" value="NZ_CP036287.1"/>
</dbReference>
<dbReference type="Proteomes" id="UP000316921">
    <property type="component" value="Chromosome"/>
</dbReference>
<dbReference type="EMBL" id="CP036287">
    <property type="protein sequence ID" value="QDU69971.1"/>
    <property type="molecule type" value="Genomic_DNA"/>
</dbReference>
<organism evidence="2 3">
    <name type="scientific">Engelhardtia mirabilis</name>
    <dbReference type="NCBI Taxonomy" id="2528011"/>
    <lineage>
        <taxon>Bacteria</taxon>
        <taxon>Pseudomonadati</taxon>
        <taxon>Planctomycetota</taxon>
        <taxon>Planctomycetia</taxon>
        <taxon>Planctomycetia incertae sedis</taxon>
        <taxon>Engelhardtia</taxon>
    </lineage>
</organism>
<proteinExistence type="predicted"/>
<dbReference type="InterPro" id="IPR015943">
    <property type="entry name" value="WD40/YVTN_repeat-like_dom_sf"/>
</dbReference>
<dbReference type="Gene3D" id="2.130.10.10">
    <property type="entry name" value="YVTN repeat-like/Quinoprotein amine dehydrogenase"/>
    <property type="match status" value="1"/>
</dbReference>
<feature type="chain" id="PRO_5021872404" evidence="1">
    <location>
        <begin position="22"/>
        <end position="683"/>
    </location>
</feature>
<dbReference type="SUPFAM" id="SSF101908">
    <property type="entry name" value="Putative isomerase YbhE"/>
    <property type="match status" value="1"/>
</dbReference>
<evidence type="ECO:0000313" key="2">
    <source>
        <dbReference type="EMBL" id="QDU69971.1"/>
    </source>
</evidence>
<feature type="signal peptide" evidence="1">
    <location>
        <begin position="1"/>
        <end position="21"/>
    </location>
</feature>
<keyword evidence="1" id="KW-0732">Signal</keyword>
<sequence precursor="true">MLRHSTALVIAAFVAAPTASAQIVEPLVNATLLHNDADFHDLAVTPDGRWGVARSSSSVALIEMKTGTVSSSITYFPTESTFIPNPTSTPPLRAMNRSIQATNTRVLTASVNGKVRIYGINESTTPASLDLLAPASTGTGNAFDCILTPDGSKGLVVHDAGPTEVFDMSTGALLGTLTGSGKYFGPSSVLNPLDVIDVTDDYAVTIAPASTGGTAGAGSILVHDLNTLSTVTLSPAPPTGAYHDLDISPNGLEVLVAANSGPMQHLRLTSGAPVYLGSPGSSGSAFNLAQSIWVQEMVQATDSVGMVIDARFGFSGPNVQFVQLNGGTVSAAQSHHVASAEMHDCAFNTDGTRAIVHGSSLTPSGYGPAVQIFDTSAPAAVLALGSPLASPGHGYMATFDTSSPILMPNSLEATFDRAIAAGNTDPSPNGSGRVIVYDLGIASGTPGILNAFIDSTNFLRYYEVAVTPGGNMGVARIAMGATPSKSPHFDMVSGSFVGAAESSAPGSSFESRNTVALTDARALFGGGDDLPAAPFTQYAVNKVFELPYSFGTANANSSGLPATLSYTGTPDISTNNFDFVISDLPPIPFGGSVPVTLFYSLNRFETPYLVADGNMYLAPTVVRLATVNATSDPFTISFDLSAPLQQANIAADDVVHFQVFYRDNPVTTGGTNITQGITAHFHQ</sequence>
<gene>
    <name evidence="2" type="ORF">Pla133_50940</name>
</gene>
<dbReference type="AlphaFoldDB" id="A0A518BSL9"/>
<evidence type="ECO:0000256" key="1">
    <source>
        <dbReference type="SAM" id="SignalP"/>
    </source>
</evidence>
<accession>A0A518BSL9</accession>
<dbReference type="KEGG" id="pbap:Pla133_50940"/>
<dbReference type="SUPFAM" id="SSF75011">
    <property type="entry name" value="3-carboxy-cis,cis-mucoante lactonizing enzyme"/>
    <property type="match status" value="1"/>
</dbReference>
<evidence type="ECO:0000313" key="3">
    <source>
        <dbReference type="Proteomes" id="UP000316921"/>
    </source>
</evidence>